<gene>
    <name evidence="2 4" type="ORF">BDZ99DRAFT_84836</name>
</gene>
<dbReference type="RefSeq" id="XP_033573717.1">
    <property type="nucleotide sequence ID" value="XM_033728963.1"/>
</dbReference>
<accession>A0A6A6YDZ9</accession>
<dbReference type="GeneID" id="54469856"/>
<dbReference type="EMBL" id="MU003706">
    <property type="protein sequence ID" value="KAF2806753.1"/>
    <property type="molecule type" value="Genomic_DNA"/>
</dbReference>
<proteinExistence type="predicted"/>
<evidence type="ECO:0000313" key="3">
    <source>
        <dbReference type="Proteomes" id="UP000504636"/>
    </source>
</evidence>
<evidence type="ECO:0000313" key="4">
    <source>
        <dbReference type="RefSeq" id="XP_033573717.1"/>
    </source>
</evidence>
<dbReference type="AlphaFoldDB" id="A0A6A6YDZ9"/>
<evidence type="ECO:0000313" key="2">
    <source>
        <dbReference type="EMBL" id="KAF2806753.1"/>
    </source>
</evidence>
<reference evidence="2 4" key="1">
    <citation type="journal article" date="2020" name="Stud. Mycol.">
        <title>101 Dothideomycetes genomes: a test case for predicting lifestyles and emergence of pathogens.</title>
        <authorList>
            <person name="Haridas S."/>
            <person name="Albert R."/>
            <person name="Binder M."/>
            <person name="Bloem J."/>
            <person name="Labutti K."/>
            <person name="Salamov A."/>
            <person name="Andreopoulos B."/>
            <person name="Baker S."/>
            <person name="Barry K."/>
            <person name="Bills G."/>
            <person name="Bluhm B."/>
            <person name="Cannon C."/>
            <person name="Castanera R."/>
            <person name="Culley D."/>
            <person name="Daum C."/>
            <person name="Ezra D."/>
            <person name="Gonzalez J."/>
            <person name="Henrissat B."/>
            <person name="Kuo A."/>
            <person name="Liang C."/>
            <person name="Lipzen A."/>
            <person name="Lutzoni F."/>
            <person name="Magnuson J."/>
            <person name="Mondo S."/>
            <person name="Nolan M."/>
            <person name="Ohm R."/>
            <person name="Pangilinan J."/>
            <person name="Park H.-J."/>
            <person name="Ramirez L."/>
            <person name="Alfaro M."/>
            <person name="Sun H."/>
            <person name="Tritt A."/>
            <person name="Yoshinaga Y."/>
            <person name="Zwiers L.-H."/>
            <person name="Turgeon B."/>
            <person name="Goodwin S."/>
            <person name="Spatafora J."/>
            <person name="Crous P."/>
            <person name="Grigoriev I."/>
        </authorList>
    </citation>
    <scope>NUCLEOTIDE SEQUENCE</scope>
    <source>
        <strain evidence="2 4">CBS 304.34</strain>
    </source>
</reference>
<reference evidence="4" key="2">
    <citation type="submission" date="2020-04" db="EMBL/GenBank/DDBJ databases">
        <authorList>
            <consortium name="NCBI Genome Project"/>
        </authorList>
    </citation>
    <scope>NUCLEOTIDE SEQUENCE</scope>
    <source>
        <strain evidence="4">CBS 304.34</strain>
    </source>
</reference>
<protein>
    <submittedName>
        <fullName evidence="2 4">Uncharacterized protein</fullName>
    </submittedName>
</protein>
<evidence type="ECO:0000256" key="1">
    <source>
        <dbReference type="SAM" id="MobiDB-lite"/>
    </source>
</evidence>
<feature type="region of interest" description="Disordered" evidence="1">
    <location>
        <begin position="44"/>
        <end position="102"/>
    </location>
</feature>
<dbReference type="Proteomes" id="UP000504636">
    <property type="component" value="Unplaced"/>
</dbReference>
<sequence>MHASSPGPKIAKDTAIPIFYDLIHHNADNSDQDPKAVLDKKRWRYKVKHSKNKDGCSSTPPSKREAKPSNANPAPPFMAGPVVRSHHEDHNATHLCSSRTSKGPDVVSLTEGGFCDMEKKQVWPLCSKEVLSGCFDVDANKMRPGPRGRMDLEGRRIPYKSYHEEIKWGGAG</sequence>
<dbReference type="OrthoDB" id="5365129at2759"/>
<organism evidence="2">
    <name type="scientific">Mytilinidion resinicola</name>
    <dbReference type="NCBI Taxonomy" id="574789"/>
    <lineage>
        <taxon>Eukaryota</taxon>
        <taxon>Fungi</taxon>
        <taxon>Dikarya</taxon>
        <taxon>Ascomycota</taxon>
        <taxon>Pezizomycotina</taxon>
        <taxon>Dothideomycetes</taxon>
        <taxon>Pleosporomycetidae</taxon>
        <taxon>Mytilinidiales</taxon>
        <taxon>Mytilinidiaceae</taxon>
        <taxon>Mytilinidion</taxon>
    </lineage>
</organism>
<keyword evidence="3" id="KW-1185">Reference proteome</keyword>
<reference evidence="4" key="3">
    <citation type="submission" date="2025-04" db="UniProtKB">
        <authorList>
            <consortium name="RefSeq"/>
        </authorList>
    </citation>
    <scope>IDENTIFICATION</scope>
    <source>
        <strain evidence="4">CBS 304.34</strain>
    </source>
</reference>
<name>A0A6A6YDZ9_9PEZI</name>